<dbReference type="RefSeq" id="WP_095369475.1">
    <property type="nucleotide sequence ID" value="NZ_CP022983.1"/>
</dbReference>
<reference evidence="1 2" key="1">
    <citation type="submission" date="2017-08" db="EMBL/GenBank/DDBJ databases">
        <title>Complete Genome Sequence of Bacillus kochii Oregon-R-modENCODE STRAIN BDGP4, isolated from Drosophila melanogaster gut.</title>
        <authorList>
            <person name="Wan K.H."/>
            <person name="Yu C."/>
            <person name="Park S."/>
            <person name="Hammonds A.S."/>
            <person name="Booth B.W."/>
            <person name="Celniker S.E."/>
        </authorList>
    </citation>
    <scope>NUCLEOTIDE SEQUENCE [LARGE SCALE GENOMIC DNA]</scope>
    <source>
        <strain evidence="1 2">BDGP4</strain>
    </source>
</reference>
<dbReference type="EMBL" id="CP022983">
    <property type="protein sequence ID" value="ASV65900.1"/>
    <property type="molecule type" value="Genomic_DNA"/>
</dbReference>
<dbReference type="Pfam" id="PF14035">
    <property type="entry name" value="YlzJ"/>
    <property type="match status" value="1"/>
</dbReference>
<gene>
    <name evidence="1" type="ORF">CKF48_00315</name>
</gene>
<dbReference type="Proteomes" id="UP000215137">
    <property type="component" value="Chromosome"/>
</dbReference>
<dbReference type="AlphaFoldDB" id="A0A248TCQ6"/>
<evidence type="ECO:0000313" key="1">
    <source>
        <dbReference type="EMBL" id="ASV65900.1"/>
    </source>
</evidence>
<keyword evidence="2" id="KW-1185">Reference proteome</keyword>
<evidence type="ECO:0000313" key="2">
    <source>
        <dbReference type="Proteomes" id="UP000215137"/>
    </source>
</evidence>
<name>A0A248TCQ6_9BACI</name>
<organism evidence="1 2">
    <name type="scientific">Cytobacillus kochii</name>
    <dbReference type="NCBI Taxonomy" id="859143"/>
    <lineage>
        <taxon>Bacteria</taxon>
        <taxon>Bacillati</taxon>
        <taxon>Bacillota</taxon>
        <taxon>Bacilli</taxon>
        <taxon>Bacillales</taxon>
        <taxon>Bacillaceae</taxon>
        <taxon>Cytobacillus</taxon>
    </lineage>
</organism>
<protein>
    <submittedName>
        <fullName evidence="1">Ribonuclease</fullName>
    </submittedName>
</protein>
<dbReference type="InterPro" id="IPR025619">
    <property type="entry name" value="YlzJ"/>
</dbReference>
<sequence length="70" mass="7885">MILYTAMPSEWIYQAEPSEYAKQKVVNFEGIPLLVELTSGSEYRVIQVMSTDPNDFMNENIGPGVKITLS</sequence>
<dbReference type="KEGG" id="bko:CKF48_00315"/>
<accession>A0A248TCQ6</accession>
<proteinExistence type="predicted"/>
<dbReference type="OrthoDB" id="1683573at2"/>